<name>A0ACC6K8E7_9PSED</name>
<evidence type="ECO:0000313" key="2">
    <source>
        <dbReference type="Proteomes" id="UP001259587"/>
    </source>
</evidence>
<dbReference type="Proteomes" id="UP001259587">
    <property type="component" value="Unassembled WGS sequence"/>
</dbReference>
<comment type="caution">
    <text evidence="1">The sequence shown here is derived from an EMBL/GenBank/DDBJ whole genome shotgun (WGS) entry which is preliminary data.</text>
</comment>
<keyword evidence="2" id="KW-1185">Reference proteome</keyword>
<evidence type="ECO:0000313" key="1">
    <source>
        <dbReference type="EMBL" id="MDR6714699.1"/>
    </source>
</evidence>
<protein>
    <submittedName>
        <fullName evidence="1">Acetyltransferase-like isoleucine patch superfamily enzyme</fullName>
    </submittedName>
</protein>
<proteinExistence type="predicted"/>
<accession>A0ACC6K8E7</accession>
<organism evidence="1 2">
    <name type="scientific">Pseudomonas hunanensis</name>
    <dbReference type="NCBI Taxonomy" id="1247546"/>
    <lineage>
        <taxon>Bacteria</taxon>
        <taxon>Pseudomonadati</taxon>
        <taxon>Pseudomonadota</taxon>
        <taxon>Gammaproteobacteria</taxon>
        <taxon>Pseudomonadales</taxon>
        <taxon>Pseudomonadaceae</taxon>
        <taxon>Pseudomonas</taxon>
    </lineage>
</organism>
<dbReference type="EMBL" id="JAVDTH010000033">
    <property type="protein sequence ID" value="MDR6714699.1"/>
    <property type="molecule type" value="Genomic_DNA"/>
</dbReference>
<gene>
    <name evidence="1" type="ORF">J2W83_004335</name>
</gene>
<reference evidence="1" key="1">
    <citation type="submission" date="2023-07" db="EMBL/GenBank/DDBJ databases">
        <title>Sorghum-associated microbial communities from plants grown in Nebraska, USA.</title>
        <authorList>
            <person name="Schachtman D."/>
        </authorList>
    </citation>
    <scope>NUCLEOTIDE SEQUENCE</scope>
    <source>
        <strain evidence="1">BE56</strain>
    </source>
</reference>
<sequence length="246" mass="27370">MRAPFSSLKEKFKSASVYFTNSGKDRFSDSDNISFLKACQIEPFCGFLGGDTLYSMGSFSYSWSQLPSNTQVGRYCSIAKGVKILGTRHPMEWLSTSSFTYDSAFPIFKDLNSLEGDRFKVSQKPTSDSTIMIGHDVWIGANVVLKPGITIGTGSVIAASSLVVKDVAPYSVVGGNPGKLIKSRFDSETVNRLLKSEWWDYKFTDFADLNFKDPQEFCEQLDAMVKQGHIEKFNPGFVNLHEIAIK</sequence>